<reference evidence="8" key="1">
    <citation type="journal article" date="2019" name="Int. J. Syst. Evol. Microbiol.">
        <title>The Global Catalogue of Microorganisms (GCM) 10K type strain sequencing project: providing services to taxonomists for standard genome sequencing and annotation.</title>
        <authorList>
            <consortium name="The Broad Institute Genomics Platform"/>
            <consortium name="The Broad Institute Genome Sequencing Center for Infectious Disease"/>
            <person name="Wu L."/>
            <person name="Ma J."/>
        </authorList>
    </citation>
    <scope>NUCLEOTIDE SEQUENCE [LARGE SCALE GENOMIC DNA]</scope>
    <source>
        <strain evidence="8">JCM 18657</strain>
    </source>
</reference>
<dbReference type="PRINTS" id="PR00034">
    <property type="entry name" value="HTHCRP"/>
</dbReference>
<feature type="domain" description="HTH crp-type" evidence="6">
    <location>
        <begin position="158"/>
        <end position="231"/>
    </location>
</feature>
<evidence type="ECO:0000256" key="3">
    <source>
        <dbReference type="ARBA" id="ARBA00023159"/>
    </source>
</evidence>
<dbReference type="SUPFAM" id="SSF51206">
    <property type="entry name" value="cAMP-binding domain-like"/>
    <property type="match status" value="1"/>
</dbReference>
<keyword evidence="1" id="KW-0805">Transcription regulation</keyword>
<dbReference type="InterPro" id="IPR000595">
    <property type="entry name" value="cNMP-bd_dom"/>
</dbReference>
<dbReference type="PROSITE" id="PS00042">
    <property type="entry name" value="HTH_CRP_1"/>
    <property type="match status" value="1"/>
</dbReference>
<evidence type="ECO:0000256" key="4">
    <source>
        <dbReference type="ARBA" id="ARBA00023163"/>
    </source>
</evidence>
<dbReference type="Gene3D" id="2.60.120.10">
    <property type="entry name" value="Jelly Rolls"/>
    <property type="match status" value="1"/>
</dbReference>
<organism evidence="7 8">
    <name type="scientific">Paenibacillus thermoaerophilus</name>
    <dbReference type="NCBI Taxonomy" id="1215385"/>
    <lineage>
        <taxon>Bacteria</taxon>
        <taxon>Bacillati</taxon>
        <taxon>Bacillota</taxon>
        <taxon>Bacilli</taxon>
        <taxon>Bacillales</taxon>
        <taxon>Paenibacillaceae</taxon>
        <taxon>Paenibacillus</taxon>
    </lineage>
</organism>
<evidence type="ECO:0000313" key="7">
    <source>
        <dbReference type="EMBL" id="MFC7749565.1"/>
    </source>
</evidence>
<keyword evidence="8" id="KW-1185">Reference proteome</keyword>
<name>A0ABW2V2A2_9BACL</name>
<dbReference type="InterPro" id="IPR018490">
    <property type="entry name" value="cNMP-bd_dom_sf"/>
</dbReference>
<dbReference type="RefSeq" id="WP_138788382.1">
    <property type="nucleotide sequence ID" value="NZ_JBHTGQ010000014.1"/>
</dbReference>
<proteinExistence type="predicted"/>
<dbReference type="EMBL" id="JBHTGQ010000014">
    <property type="protein sequence ID" value="MFC7749565.1"/>
    <property type="molecule type" value="Genomic_DNA"/>
</dbReference>
<accession>A0ABW2V2A2</accession>
<gene>
    <name evidence="7" type="ORF">ACFQWB_06360</name>
</gene>
<evidence type="ECO:0000313" key="8">
    <source>
        <dbReference type="Proteomes" id="UP001596528"/>
    </source>
</evidence>
<protein>
    <submittedName>
        <fullName evidence="7">Crp/Fnr family transcriptional regulator</fullName>
    </submittedName>
</protein>
<evidence type="ECO:0000259" key="6">
    <source>
        <dbReference type="PROSITE" id="PS51063"/>
    </source>
</evidence>
<dbReference type="PROSITE" id="PS51063">
    <property type="entry name" value="HTH_CRP_2"/>
    <property type="match status" value="1"/>
</dbReference>
<dbReference type="CDD" id="cd00092">
    <property type="entry name" value="HTH_CRP"/>
    <property type="match status" value="1"/>
</dbReference>
<dbReference type="InterPro" id="IPR036390">
    <property type="entry name" value="WH_DNA-bd_sf"/>
</dbReference>
<dbReference type="PROSITE" id="PS50042">
    <property type="entry name" value="CNMP_BINDING_3"/>
    <property type="match status" value="1"/>
</dbReference>
<keyword evidence="2" id="KW-0238">DNA-binding</keyword>
<evidence type="ECO:0000259" key="5">
    <source>
        <dbReference type="PROSITE" id="PS50042"/>
    </source>
</evidence>
<dbReference type="Pfam" id="PF00027">
    <property type="entry name" value="cNMP_binding"/>
    <property type="match status" value="1"/>
</dbReference>
<comment type="caution">
    <text evidence="7">The sequence shown here is derived from an EMBL/GenBank/DDBJ whole genome shotgun (WGS) entry which is preliminary data.</text>
</comment>
<keyword evidence="3" id="KW-0010">Activator</keyword>
<dbReference type="InterPro" id="IPR012318">
    <property type="entry name" value="HTH_CRP"/>
</dbReference>
<dbReference type="SUPFAM" id="SSF46785">
    <property type="entry name" value="Winged helix' DNA-binding domain"/>
    <property type="match status" value="1"/>
</dbReference>
<sequence>MIRKTAAHADEIAQQSAYCEQEGGIPLLSGEPFRLLQSVMYDKKAEAGSCVVWEGDPTGKLYYIRSGRIKLIKTTEEGSKLCLSVLGAGDLFGELTLMGGSTYGYGAEAIEDTELGVIQEKDLEILLHRHGDLAVAFAKWMSLQHGITQSKFRDLLMFGKPGALASTLIRLANTYGVAKPDGIRIGFRLTHTELGEMIGATRESVNRMLSELKANGIVEVQNGYLTIRSLQGLKALCQCPSFPACPKEICRI</sequence>
<dbReference type="SMART" id="SM00100">
    <property type="entry name" value="cNMP"/>
    <property type="match status" value="1"/>
</dbReference>
<dbReference type="InterPro" id="IPR036388">
    <property type="entry name" value="WH-like_DNA-bd_sf"/>
</dbReference>
<dbReference type="InterPro" id="IPR018335">
    <property type="entry name" value="Tscrpt_reg_HTH_Crp-type_CS"/>
</dbReference>
<dbReference type="SMART" id="SM00419">
    <property type="entry name" value="HTH_CRP"/>
    <property type="match status" value="1"/>
</dbReference>
<dbReference type="InterPro" id="IPR050397">
    <property type="entry name" value="Env_Response_Regulators"/>
</dbReference>
<dbReference type="Pfam" id="PF13545">
    <property type="entry name" value="HTH_Crp_2"/>
    <property type="match status" value="1"/>
</dbReference>
<evidence type="ECO:0000256" key="1">
    <source>
        <dbReference type="ARBA" id="ARBA00023015"/>
    </source>
</evidence>
<dbReference type="Gene3D" id="1.10.10.10">
    <property type="entry name" value="Winged helix-like DNA-binding domain superfamily/Winged helix DNA-binding domain"/>
    <property type="match status" value="1"/>
</dbReference>
<dbReference type="Proteomes" id="UP001596528">
    <property type="component" value="Unassembled WGS sequence"/>
</dbReference>
<evidence type="ECO:0000256" key="2">
    <source>
        <dbReference type="ARBA" id="ARBA00023125"/>
    </source>
</evidence>
<keyword evidence="4" id="KW-0804">Transcription</keyword>
<dbReference type="InterPro" id="IPR014710">
    <property type="entry name" value="RmlC-like_jellyroll"/>
</dbReference>
<dbReference type="PANTHER" id="PTHR24567:SF74">
    <property type="entry name" value="HTH-TYPE TRANSCRIPTIONAL REGULATOR ARCR"/>
    <property type="match status" value="1"/>
</dbReference>
<dbReference type="CDD" id="cd00038">
    <property type="entry name" value="CAP_ED"/>
    <property type="match status" value="1"/>
</dbReference>
<dbReference type="PANTHER" id="PTHR24567">
    <property type="entry name" value="CRP FAMILY TRANSCRIPTIONAL REGULATORY PROTEIN"/>
    <property type="match status" value="1"/>
</dbReference>
<feature type="domain" description="Cyclic nucleotide-binding" evidence="5">
    <location>
        <begin position="36"/>
        <end position="133"/>
    </location>
</feature>